<dbReference type="Proteomes" id="UP000184510">
    <property type="component" value="Unassembled WGS sequence"/>
</dbReference>
<dbReference type="STRING" id="1123071.SAMN02745181_1392"/>
<keyword evidence="3" id="KW-1185">Reference proteome</keyword>
<proteinExistence type="predicted"/>
<feature type="transmembrane region" description="Helical" evidence="1">
    <location>
        <begin position="47"/>
        <end position="67"/>
    </location>
</feature>
<sequence length="80" mass="8946">MSLFDPILERISAGDTRTILGACSIGGAFLLISGYFIRNIWTDEGPLFRKLLWSLIVLVPLFGWLAYGGLYRLPESRGHC</sequence>
<feature type="transmembrane region" description="Helical" evidence="1">
    <location>
        <begin position="20"/>
        <end position="41"/>
    </location>
</feature>
<gene>
    <name evidence="2" type="ORF">SAMN02745181_1392</name>
</gene>
<protein>
    <submittedName>
        <fullName evidence="2">Uncharacterized protein</fullName>
    </submittedName>
</protein>
<keyword evidence="1" id="KW-1133">Transmembrane helix</keyword>
<dbReference type="AlphaFoldDB" id="A0A1M6H818"/>
<evidence type="ECO:0000313" key="2">
    <source>
        <dbReference type="EMBL" id="SHJ18325.1"/>
    </source>
</evidence>
<dbReference type="InParanoid" id="A0A1M6H818"/>
<evidence type="ECO:0000256" key="1">
    <source>
        <dbReference type="SAM" id="Phobius"/>
    </source>
</evidence>
<name>A0A1M6H818_9BACT</name>
<dbReference type="EMBL" id="FQYR01000003">
    <property type="protein sequence ID" value="SHJ18325.1"/>
    <property type="molecule type" value="Genomic_DNA"/>
</dbReference>
<keyword evidence="1" id="KW-0812">Transmembrane</keyword>
<accession>A0A1M6H818</accession>
<keyword evidence="1" id="KW-0472">Membrane</keyword>
<reference evidence="2 3" key="1">
    <citation type="submission" date="2016-11" db="EMBL/GenBank/DDBJ databases">
        <authorList>
            <person name="Jaros S."/>
            <person name="Januszkiewicz K."/>
            <person name="Wedrychowicz H."/>
        </authorList>
    </citation>
    <scope>NUCLEOTIDE SEQUENCE [LARGE SCALE GENOMIC DNA]</scope>
    <source>
        <strain evidence="2 3">DSM 18772</strain>
    </source>
</reference>
<evidence type="ECO:0000313" key="3">
    <source>
        <dbReference type="Proteomes" id="UP000184510"/>
    </source>
</evidence>
<organism evidence="2 3">
    <name type="scientific">Rubritalea squalenifaciens DSM 18772</name>
    <dbReference type="NCBI Taxonomy" id="1123071"/>
    <lineage>
        <taxon>Bacteria</taxon>
        <taxon>Pseudomonadati</taxon>
        <taxon>Verrucomicrobiota</taxon>
        <taxon>Verrucomicrobiia</taxon>
        <taxon>Verrucomicrobiales</taxon>
        <taxon>Rubritaleaceae</taxon>
        <taxon>Rubritalea</taxon>
    </lineage>
</organism>